<evidence type="ECO:0000256" key="2">
    <source>
        <dbReference type="ARBA" id="ARBA00022980"/>
    </source>
</evidence>
<dbReference type="Gene3D" id="1.10.287.310">
    <property type="match status" value="1"/>
</dbReference>
<keyword evidence="2 5" id="KW-0689">Ribosomal protein</keyword>
<organism evidence="7 8">
    <name type="scientific">Portibacter lacus</name>
    <dbReference type="NCBI Taxonomy" id="1099794"/>
    <lineage>
        <taxon>Bacteria</taxon>
        <taxon>Pseudomonadati</taxon>
        <taxon>Bacteroidota</taxon>
        <taxon>Saprospiria</taxon>
        <taxon>Saprospirales</taxon>
        <taxon>Haliscomenobacteraceae</taxon>
        <taxon>Portibacter</taxon>
    </lineage>
</organism>
<keyword evidence="3 5" id="KW-0687">Ribonucleoprotein</keyword>
<dbReference type="GO" id="GO:0003735">
    <property type="term" value="F:structural constituent of ribosome"/>
    <property type="evidence" value="ECO:0007669"/>
    <property type="project" value="InterPro"/>
</dbReference>
<comment type="similarity">
    <text evidence="1 5">Belongs to the universal ribosomal protein uL29 family.</text>
</comment>
<dbReference type="EMBL" id="BSOH01000027">
    <property type="protein sequence ID" value="GLR19325.1"/>
    <property type="molecule type" value="Genomic_DNA"/>
</dbReference>
<evidence type="ECO:0000256" key="6">
    <source>
        <dbReference type="SAM" id="MobiDB-lite"/>
    </source>
</evidence>
<evidence type="ECO:0000256" key="3">
    <source>
        <dbReference type="ARBA" id="ARBA00023274"/>
    </source>
</evidence>
<accession>A0AA37SX59</accession>
<feature type="region of interest" description="Disordered" evidence="6">
    <location>
        <begin position="62"/>
        <end position="84"/>
    </location>
</feature>
<evidence type="ECO:0000313" key="7">
    <source>
        <dbReference type="EMBL" id="GLR19325.1"/>
    </source>
</evidence>
<dbReference type="GO" id="GO:0006412">
    <property type="term" value="P:translation"/>
    <property type="evidence" value="ECO:0007669"/>
    <property type="project" value="UniProtKB-UniRule"/>
</dbReference>
<keyword evidence="8" id="KW-1185">Reference proteome</keyword>
<feature type="compositionally biased region" description="Basic and acidic residues" evidence="6">
    <location>
        <begin position="62"/>
        <end position="74"/>
    </location>
</feature>
<sequence length="84" mass="9774">MATKKYLELQELSDADLANEITTTEGQYKNLKFDHAIKGLDNPMVLKEIRKDISRLKTESRRRELANLSDDQKAKRSKIVARRK</sequence>
<name>A0AA37SX59_9BACT</name>
<reference evidence="7" key="2">
    <citation type="submission" date="2023-01" db="EMBL/GenBank/DDBJ databases">
        <title>Draft genome sequence of Portibacter lacus strain NBRC 108769.</title>
        <authorList>
            <person name="Sun Q."/>
            <person name="Mori K."/>
        </authorList>
    </citation>
    <scope>NUCLEOTIDE SEQUENCE</scope>
    <source>
        <strain evidence="7">NBRC 108769</strain>
    </source>
</reference>
<dbReference type="InterPro" id="IPR001854">
    <property type="entry name" value="Ribosomal_uL29"/>
</dbReference>
<evidence type="ECO:0000256" key="5">
    <source>
        <dbReference type="HAMAP-Rule" id="MF_00374"/>
    </source>
</evidence>
<dbReference type="AlphaFoldDB" id="A0AA37SX59"/>
<dbReference type="NCBIfam" id="TIGR00012">
    <property type="entry name" value="L29"/>
    <property type="match status" value="1"/>
</dbReference>
<dbReference type="Proteomes" id="UP001156666">
    <property type="component" value="Unassembled WGS sequence"/>
</dbReference>
<gene>
    <name evidence="5" type="primary">rpmC</name>
    <name evidence="7" type="ORF">GCM10007940_39410</name>
</gene>
<dbReference type="SUPFAM" id="SSF46561">
    <property type="entry name" value="Ribosomal protein L29 (L29p)"/>
    <property type="match status" value="1"/>
</dbReference>
<dbReference type="InterPro" id="IPR036049">
    <property type="entry name" value="Ribosomal_uL29_sf"/>
</dbReference>
<dbReference type="GO" id="GO:1990904">
    <property type="term" value="C:ribonucleoprotein complex"/>
    <property type="evidence" value="ECO:0007669"/>
    <property type="project" value="UniProtKB-KW"/>
</dbReference>
<evidence type="ECO:0000256" key="4">
    <source>
        <dbReference type="ARBA" id="ARBA00035204"/>
    </source>
</evidence>
<dbReference type="RefSeq" id="WP_235291972.1">
    <property type="nucleotide sequence ID" value="NZ_BSOH01000027.1"/>
</dbReference>
<protein>
    <recommendedName>
        <fullName evidence="4 5">Large ribosomal subunit protein uL29</fullName>
    </recommendedName>
</protein>
<feature type="compositionally biased region" description="Basic residues" evidence="6">
    <location>
        <begin position="75"/>
        <end position="84"/>
    </location>
</feature>
<dbReference type="GO" id="GO:0005840">
    <property type="term" value="C:ribosome"/>
    <property type="evidence" value="ECO:0007669"/>
    <property type="project" value="UniProtKB-KW"/>
</dbReference>
<dbReference type="HAMAP" id="MF_00374">
    <property type="entry name" value="Ribosomal_uL29"/>
    <property type="match status" value="1"/>
</dbReference>
<reference evidence="7" key="1">
    <citation type="journal article" date="2014" name="Int. J. Syst. Evol. Microbiol.">
        <title>Complete genome sequence of Corynebacterium casei LMG S-19264T (=DSM 44701T), isolated from a smear-ripened cheese.</title>
        <authorList>
            <consortium name="US DOE Joint Genome Institute (JGI-PGF)"/>
            <person name="Walter F."/>
            <person name="Albersmeier A."/>
            <person name="Kalinowski J."/>
            <person name="Ruckert C."/>
        </authorList>
    </citation>
    <scope>NUCLEOTIDE SEQUENCE</scope>
    <source>
        <strain evidence="7">NBRC 108769</strain>
    </source>
</reference>
<proteinExistence type="inferred from homology"/>
<dbReference type="Pfam" id="PF00831">
    <property type="entry name" value="Ribosomal_L29"/>
    <property type="match status" value="1"/>
</dbReference>
<evidence type="ECO:0000313" key="8">
    <source>
        <dbReference type="Proteomes" id="UP001156666"/>
    </source>
</evidence>
<comment type="caution">
    <text evidence="7">The sequence shown here is derived from an EMBL/GenBank/DDBJ whole genome shotgun (WGS) entry which is preliminary data.</text>
</comment>
<evidence type="ECO:0000256" key="1">
    <source>
        <dbReference type="ARBA" id="ARBA00009254"/>
    </source>
</evidence>